<evidence type="ECO:0000313" key="6">
    <source>
        <dbReference type="Proteomes" id="UP000603640"/>
    </source>
</evidence>
<dbReference type="PANTHER" id="PTHR46825:SF11">
    <property type="entry name" value="PENICILLIN-BINDING PROTEIN 4"/>
    <property type="match status" value="1"/>
</dbReference>
<keyword evidence="6" id="KW-1185">Reference proteome</keyword>
<evidence type="ECO:0000256" key="3">
    <source>
        <dbReference type="SAM" id="SignalP"/>
    </source>
</evidence>
<dbReference type="InterPro" id="IPR001466">
    <property type="entry name" value="Beta-lactam-related"/>
</dbReference>
<evidence type="ECO:0000256" key="1">
    <source>
        <dbReference type="ARBA" id="ARBA00004370"/>
    </source>
</evidence>
<dbReference type="PROSITE" id="PS51257">
    <property type="entry name" value="PROKAR_LIPOPROTEIN"/>
    <property type="match status" value="1"/>
</dbReference>
<dbReference type="GO" id="GO:0016020">
    <property type="term" value="C:membrane"/>
    <property type="evidence" value="ECO:0007669"/>
    <property type="project" value="UniProtKB-SubCell"/>
</dbReference>
<gene>
    <name evidence="5" type="ORF">H8S84_00500</name>
</gene>
<keyword evidence="2" id="KW-0472">Membrane</keyword>
<dbReference type="PANTHER" id="PTHR46825">
    <property type="entry name" value="D-ALANYL-D-ALANINE-CARBOXYPEPTIDASE/ENDOPEPTIDASE AMPH"/>
    <property type="match status" value="1"/>
</dbReference>
<comment type="caution">
    <text evidence="5">The sequence shown here is derived from an EMBL/GenBank/DDBJ whole genome shotgun (WGS) entry which is preliminary data.</text>
</comment>
<dbReference type="InterPro" id="IPR012338">
    <property type="entry name" value="Beta-lactam/transpept-like"/>
</dbReference>
<proteinExistence type="predicted"/>
<dbReference type="Gene3D" id="3.40.710.10">
    <property type="entry name" value="DD-peptidase/beta-lactamase superfamily"/>
    <property type="match status" value="1"/>
</dbReference>
<keyword evidence="3" id="KW-0732">Signal</keyword>
<sequence>MKKTKIGHFLSILLLLLLSCASSKTTTPTEDQSVYRRLSDKYVQGFNTGKPDSLAPIVSQIFTSQFLENNGGNLAYATDRMELYRTYGPLAYSFTDTVSTPPIVWYKGKISQGWVGFQFYLTNSLANKSNRLSTWRARPVDFPPAPQTEQEIVDSLEQYLNRLAAANLFDGTVTLSHKGKILLNKVWGSDKKETPNPITTTTLFHTASVTKLFTAILALQLIEEGKLSLNDTIGNFLPDYPEPYKSKVAIIHLLTHTSGIKLNDDINYIKDINAAENVDDLIAAQIQSLKNKDAKVAPGSEYNYSSEGFDVLGAITERVTKKSWKTLVEERIFSPVGMNDSRVNIPKKEGNYAVGKTSLKACFEISEENKLSNSMEVLPQYAKPSGGIWSNASDLHKFMQAILNQKLLSKEMTERLLSQDRITAEFPKYGIVSWVGLGAQGEDLWGIRTVGHGGVVPGYSAAIEYLPANEWLLTVTSNTGEATGYLVFQRFLELTANYKNN</sequence>
<protein>
    <submittedName>
        <fullName evidence="5">Beta-lactamase family protein</fullName>
    </submittedName>
</protein>
<organism evidence="5 6">
    <name type="scientific">Pontibacter cellulosilyticus</name>
    <dbReference type="NCBI Taxonomy" id="1720253"/>
    <lineage>
        <taxon>Bacteria</taxon>
        <taxon>Pseudomonadati</taxon>
        <taxon>Bacteroidota</taxon>
        <taxon>Cytophagia</taxon>
        <taxon>Cytophagales</taxon>
        <taxon>Hymenobacteraceae</taxon>
        <taxon>Pontibacter</taxon>
    </lineage>
</organism>
<feature type="signal peptide" evidence="3">
    <location>
        <begin position="1"/>
        <end position="23"/>
    </location>
</feature>
<dbReference type="EMBL" id="JACRVF010000001">
    <property type="protein sequence ID" value="MBC5991307.1"/>
    <property type="molecule type" value="Genomic_DNA"/>
</dbReference>
<feature type="chain" id="PRO_5037784349" evidence="3">
    <location>
        <begin position="24"/>
        <end position="501"/>
    </location>
</feature>
<dbReference type="Proteomes" id="UP000603640">
    <property type="component" value="Unassembled WGS sequence"/>
</dbReference>
<reference evidence="5" key="1">
    <citation type="submission" date="2020-08" db="EMBL/GenBank/DDBJ databases">
        <title>Pontibacter sp. SD6 16S ribosomal RNA gene Genome sequencing and assembly.</title>
        <authorList>
            <person name="Kang M."/>
        </authorList>
    </citation>
    <scope>NUCLEOTIDE SEQUENCE</scope>
    <source>
        <strain evidence="5">SD6</strain>
    </source>
</reference>
<evidence type="ECO:0000256" key="2">
    <source>
        <dbReference type="ARBA" id="ARBA00023136"/>
    </source>
</evidence>
<dbReference type="SUPFAM" id="SSF56601">
    <property type="entry name" value="beta-lactamase/transpeptidase-like"/>
    <property type="match status" value="1"/>
</dbReference>
<evidence type="ECO:0000313" key="5">
    <source>
        <dbReference type="EMBL" id="MBC5991307.1"/>
    </source>
</evidence>
<comment type="subcellular location">
    <subcellularLocation>
        <location evidence="1">Membrane</location>
    </subcellularLocation>
</comment>
<evidence type="ECO:0000259" key="4">
    <source>
        <dbReference type="Pfam" id="PF00144"/>
    </source>
</evidence>
<dbReference type="InterPro" id="IPR050491">
    <property type="entry name" value="AmpC-like"/>
</dbReference>
<accession>A0A923N5J7</accession>
<feature type="domain" description="Beta-lactamase-related" evidence="4">
    <location>
        <begin position="172"/>
        <end position="482"/>
    </location>
</feature>
<dbReference type="Pfam" id="PF00144">
    <property type="entry name" value="Beta-lactamase"/>
    <property type="match status" value="1"/>
</dbReference>
<name>A0A923N5J7_9BACT</name>
<dbReference type="AlphaFoldDB" id="A0A923N5J7"/>
<dbReference type="RefSeq" id="WP_187065318.1">
    <property type="nucleotide sequence ID" value="NZ_JACRVF010000001.1"/>
</dbReference>